<proteinExistence type="predicted"/>
<name>A0A975SN40_9RHOO</name>
<evidence type="ECO:0000313" key="1">
    <source>
        <dbReference type="EMBL" id="QWT49408.1"/>
    </source>
</evidence>
<gene>
    <name evidence="1" type="ORF">Azoinq_01970</name>
</gene>
<dbReference type="KEGG" id="aiq:Azoinq_01970"/>
<organism evidence="1 2">
    <name type="scientific">Azospira inquinata</name>
    <dbReference type="NCBI Taxonomy" id="2785627"/>
    <lineage>
        <taxon>Bacteria</taxon>
        <taxon>Pseudomonadati</taxon>
        <taxon>Pseudomonadota</taxon>
        <taxon>Betaproteobacteria</taxon>
        <taxon>Rhodocyclales</taxon>
        <taxon>Rhodocyclaceae</taxon>
        <taxon>Azospira</taxon>
    </lineage>
</organism>
<sequence>MIRDFDLIRKILLEVQSSPAGAHPFSIEFPGEYEQAFVNEHVELLIEAGLIKGKVIKGLSGVVGMAILGLTWEGHDFIQAAEKDAIWKKSLEIVKDKGGAITFDLLKELLKSVAKSALGLP</sequence>
<dbReference type="Proteomes" id="UP000683428">
    <property type="component" value="Chromosome"/>
</dbReference>
<dbReference type="RefSeq" id="WP_216127136.1">
    <property type="nucleotide sequence ID" value="NZ_CP064782.1"/>
</dbReference>
<dbReference type="InterPro" id="IPR019650">
    <property type="entry name" value="DUF2513"/>
</dbReference>
<dbReference type="Pfam" id="PF10711">
    <property type="entry name" value="DUF2513"/>
    <property type="match status" value="1"/>
</dbReference>
<keyword evidence="2" id="KW-1185">Reference proteome</keyword>
<evidence type="ECO:0000313" key="2">
    <source>
        <dbReference type="Proteomes" id="UP000683428"/>
    </source>
</evidence>
<dbReference type="AlphaFoldDB" id="A0A975SN40"/>
<dbReference type="EMBL" id="CP064782">
    <property type="protein sequence ID" value="QWT49408.1"/>
    <property type="molecule type" value="Genomic_DNA"/>
</dbReference>
<reference evidence="1" key="1">
    <citation type="submission" date="2020-11" db="EMBL/GenBank/DDBJ databases">
        <title>Azospira inquinata sp. nov.</title>
        <authorList>
            <person name="Moe W.M."/>
            <person name="Mikes M.C."/>
        </authorList>
    </citation>
    <scope>NUCLEOTIDE SEQUENCE</scope>
    <source>
        <strain evidence="1">Azo-3</strain>
    </source>
</reference>
<protein>
    <submittedName>
        <fullName evidence="1">DUF2513 domain-containing protein</fullName>
    </submittedName>
</protein>
<accession>A0A975SN40</accession>